<evidence type="ECO:0000313" key="9">
    <source>
        <dbReference type="EMBL" id="WOK07542.1"/>
    </source>
</evidence>
<accession>A0ABZ0ISR5</accession>
<dbReference type="PANTHER" id="PTHR30572:SF18">
    <property type="entry name" value="ABC-TYPE MACROLIDE FAMILY EXPORT SYSTEM PERMEASE COMPONENT 2"/>
    <property type="match status" value="1"/>
</dbReference>
<feature type="domain" description="MacB-like periplasmic core" evidence="8">
    <location>
        <begin position="548"/>
        <end position="704"/>
    </location>
</feature>
<evidence type="ECO:0000256" key="2">
    <source>
        <dbReference type="ARBA" id="ARBA00022475"/>
    </source>
</evidence>
<feature type="domain" description="ABC3 transporter permease C-terminal" evidence="7">
    <location>
        <begin position="358"/>
        <end position="475"/>
    </location>
</feature>
<dbReference type="InterPro" id="IPR025857">
    <property type="entry name" value="MacB_PCD"/>
</dbReference>
<keyword evidence="4 6" id="KW-1133">Transmembrane helix</keyword>
<protein>
    <submittedName>
        <fullName evidence="9">ABC transporter permease</fullName>
    </submittedName>
</protein>
<dbReference type="PANTHER" id="PTHR30572">
    <property type="entry name" value="MEMBRANE COMPONENT OF TRANSPORTER-RELATED"/>
    <property type="match status" value="1"/>
</dbReference>
<keyword evidence="5 6" id="KW-0472">Membrane</keyword>
<keyword evidence="10" id="KW-1185">Reference proteome</keyword>
<sequence>MNSPPKYPLRFLRWFCREDYLDEIEGDLIELFEKRAEKSPERARRRFVWDVVKSFRLKNLKPILKGQNSNYSIMFQHYFKVSWRSIWKNKGYSSLNVLGLTLGISCAIVIALYVEGEFLFDRLHHQPENVVRVVKDFVNEDGSRLPDATTPPALAHVIRNELPEVEQVTRFFPNWDRRNLIGYGDKKFYEMNLLRVDEYFFDVFDFPFISGDRSRPFDGIHSMIITETIAKKYFGDENPVGKIVSTNINNDKPFVVSGVIKDVPYHSHFSFDFLIPFESTRSPDDNWNWSSFYTYVRLKPATSFDTLASHVQELVRKYRPQSLDDYYLQPLTDIHLKSSLKWELATNGDINYVTILIAIGLFVLVIAGVNYVNLVTAQAAKRAKEVGVRQAVGARKNSLIGQFLVESVLVISIAIALSFGVVVFSLPSLQKLVGYDLSIVLWTHPVFFIALPASVLLFGIITGIYPALYLSSMNPLRMLRGKYLSSQRGLRLRSGLVIFQFVMSVSLISGSLIISRQLNFLHEKKLGFNPENVVILPNVRGRAGGQGDLVGEMKKIPAVVNVARADGRLGLNNFVAGVESKTTTNRVALNFMRVDYEFLPTMQLIISEGRNFDPSFRSDSTGIILNETAAKQLGLQKPYVGQKLKWDDSGMTSHEVSIIAVVEDFHFTSFHEVIKPFGFILEANNGSNFLVRVHSNDLRKTIAEIETVWNRTKPDAPFEYGLQDKQFEKLYASDEQFQNLFSLFTTLAICIACLGLVGLIIALAETKTKEIGVRKVLGSSVVGIILLLSRQFVALVAVGFLIAVPIAWSWADYWLNGFPYRIQPGIVDFAISGLVAILMAFGSIGIQAFKAATANPVKSLRTE</sequence>
<keyword evidence="2" id="KW-1003">Cell membrane</keyword>
<evidence type="ECO:0000259" key="8">
    <source>
        <dbReference type="Pfam" id="PF12704"/>
    </source>
</evidence>
<feature type="transmembrane region" description="Helical" evidence="6">
    <location>
        <begin position="776"/>
        <end position="809"/>
    </location>
</feature>
<evidence type="ECO:0000256" key="3">
    <source>
        <dbReference type="ARBA" id="ARBA00022692"/>
    </source>
</evidence>
<dbReference type="InterPro" id="IPR047699">
    <property type="entry name" value="Permease_put_prefix"/>
</dbReference>
<reference evidence="9 10" key="1">
    <citation type="journal article" date="2023" name="Microbiol. Resour. Announc.">
        <title>Complete Genome Sequence of Imperialibacter roseus strain P4T.</title>
        <authorList>
            <person name="Tizabi D.R."/>
            <person name="Bachvaroff T."/>
            <person name="Hill R.T."/>
        </authorList>
    </citation>
    <scope>NUCLEOTIDE SEQUENCE [LARGE SCALE GENOMIC DNA]</scope>
    <source>
        <strain evidence="9 10">P4T</strain>
    </source>
</reference>
<feature type="transmembrane region" description="Helical" evidence="6">
    <location>
        <begin position="492"/>
        <end position="514"/>
    </location>
</feature>
<comment type="subcellular location">
    <subcellularLocation>
        <location evidence="1">Cell membrane</location>
        <topology evidence="1">Multi-pass membrane protein</topology>
    </subcellularLocation>
</comment>
<keyword evidence="3 6" id="KW-0812">Transmembrane</keyword>
<evidence type="ECO:0000256" key="4">
    <source>
        <dbReference type="ARBA" id="ARBA00022989"/>
    </source>
</evidence>
<dbReference type="RefSeq" id="WP_317490218.1">
    <property type="nucleotide sequence ID" value="NZ_CP136051.1"/>
</dbReference>
<gene>
    <name evidence="9" type="ORF">RT717_02765</name>
</gene>
<name>A0ABZ0ISR5_9BACT</name>
<feature type="domain" description="ABC3 transporter permease C-terminal" evidence="7">
    <location>
        <begin position="743"/>
        <end position="856"/>
    </location>
</feature>
<dbReference type="InterPro" id="IPR003838">
    <property type="entry name" value="ABC3_permease_C"/>
</dbReference>
<dbReference type="InterPro" id="IPR050250">
    <property type="entry name" value="Macrolide_Exporter_MacB"/>
</dbReference>
<evidence type="ECO:0000256" key="1">
    <source>
        <dbReference type="ARBA" id="ARBA00004651"/>
    </source>
</evidence>
<feature type="transmembrane region" description="Helical" evidence="6">
    <location>
        <begin position="403"/>
        <end position="426"/>
    </location>
</feature>
<dbReference type="EMBL" id="CP136051">
    <property type="protein sequence ID" value="WOK07542.1"/>
    <property type="molecule type" value="Genomic_DNA"/>
</dbReference>
<feature type="transmembrane region" description="Helical" evidence="6">
    <location>
        <begin position="446"/>
        <end position="471"/>
    </location>
</feature>
<evidence type="ECO:0000313" key="10">
    <source>
        <dbReference type="Proteomes" id="UP001302349"/>
    </source>
</evidence>
<feature type="transmembrane region" description="Helical" evidence="6">
    <location>
        <begin position="829"/>
        <end position="849"/>
    </location>
</feature>
<evidence type="ECO:0000256" key="5">
    <source>
        <dbReference type="ARBA" id="ARBA00023136"/>
    </source>
</evidence>
<dbReference type="Pfam" id="PF02687">
    <property type="entry name" value="FtsX"/>
    <property type="match status" value="2"/>
</dbReference>
<proteinExistence type="predicted"/>
<feature type="domain" description="MacB-like periplasmic core" evidence="8">
    <location>
        <begin position="93"/>
        <end position="313"/>
    </location>
</feature>
<evidence type="ECO:0000259" key="7">
    <source>
        <dbReference type="Pfam" id="PF02687"/>
    </source>
</evidence>
<feature type="transmembrane region" description="Helical" evidence="6">
    <location>
        <begin position="350"/>
        <end position="372"/>
    </location>
</feature>
<dbReference type="NCBIfam" id="NF038404">
    <property type="entry name" value="perm_prefix_2"/>
    <property type="match status" value="1"/>
</dbReference>
<evidence type="ECO:0000256" key="6">
    <source>
        <dbReference type="SAM" id="Phobius"/>
    </source>
</evidence>
<dbReference type="Pfam" id="PF12704">
    <property type="entry name" value="MacB_PCD"/>
    <property type="match status" value="2"/>
</dbReference>
<dbReference type="Proteomes" id="UP001302349">
    <property type="component" value="Chromosome"/>
</dbReference>
<feature type="transmembrane region" description="Helical" evidence="6">
    <location>
        <begin position="94"/>
        <end position="114"/>
    </location>
</feature>
<feature type="transmembrane region" description="Helical" evidence="6">
    <location>
        <begin position="740"/>
        <end position="764"/>
    </location>
</feature>
<organism evidence="9 10">
    <name type="scientific">Imperialibacter roseus</name>
    <dbReference type="NCBI Taxonomy" id="1324217"/>
    <lineage>
        <taxon>Bacteria</taxon>
        <taxon>Pseudomonadati</taxon>
        <taxon>Bacteroidota</taxon>
        <taxon>Cytophagia</taxon>
        <taxon>Cytophagales</taxon>
        <taxon>Flammeovirgaceae</taxon>
        <taxon>Imperialibacter</taxon>
    </lineage>
</organism>